<gene>
    <name evidence="3" type="ORF">CY96_27910</name>
</gene>
<dbReference type="InterPro" id="IPR023198">
    <property type="entry name" value="PGP-like_dom2"/>
</dbReference>
<evidence type="ECO:0000256" key="2">
    <source>
        <dbReference type="ARBA" id="ARBA00022842"/>
    </source>
</evidence>
<dbReference type="GO" id="GO:0006281">
    <property type="term" value="P:DNA repair"/>
    <property type="evidence" value="ECO:0007669"/>
    <property type="project" value="TreeGrafter"/>
</dbReference>
<dbReference type="PANTHER" id="PTHR43434:SF26">
    <property type="entry name" value="PYROPHOSPHATASE PPAX"/>
    <property type="match status" value="1"/>
</dbReference>
<accession>A0A9W3PTV2</accession>
<dbReference type="GO" id="GO:0005829">
    <property type="term" value="C:cytosol"/>
    <property type="evidence" value="ECO:0007669"/>
    <property type="project" value="TreeGrafter"/>
</dbReference>
<dbReference type="SFLD" id="SFLDG01135">
    <property type="entry name" value="C1.5.6:_HAD__Beta-PGM__Phospha"/>
    <property type="match status" value="1"/>
</dbReference>
<dbReference type="PANTHER" id="PTHR43434">
    <property type="entry name" value="PHOSPHOGLYCOLATE PHOSPHATASE"/>
    <property type="match status" value="1"/>
</dbReference>
<dbReference type="GO" id="GO:0008967">
    <property type="term" value="F:phosphoglycolate phosphatase activity"/>
    <property type="evidence" value="ECO:0007669"/>
    <property type="project" value="TreeGrafter"/>
</dbReference>
<dbReference type="NCBIfam" id="TIGR01549">
    <property type="entry name" value="HAD-SF-IA-v1"/>
    <property type="match status" value="1"/>
</dbReference>
<dbReference type="SFLD" id="SFLDS00003">
    <property type="entry name" value="Haloacid_Dehalogenase"/>
    <property type="match status" value="1"/>
</dbReference>
<dbReference type="Gene3D" id="3.40.50.1000">
    <property type="entry name" value="HAD superfamily/HAD-like"/>
    <property type="match status" value="1"/>
</dbReference>
<evidence type="ECO:0000313" key="4">
    <source>
        <dbReference type="Proteomes" id="UP000031778"/>
    </source>
</evidence>
<dbReference type="EMBL" id="CP007513">
    <property type="protein sequence ID" value="AHX21656.1"/>
    <property type="molecule type" value="Genomic_DNA"/>
</dbReference>
<dbReference type="SUPFAM" id="SSF56784">
    <property type="entry name" value="HAD-like"/>
    <property type="match status" value="1"/>
</dbReference>
<keyword evidence="1 3" id="KW-0378">Hydrolase</keyword>
<dbReference type="InterPro" id="IPR050155">
    <property type="entry name" value="HAD-like_hydrolase_sf"/>
</dbReference>
<protein>
    <submittedName>
        <fullName evidence="3">HAD family hydrolase</fullName>
    </submittedName>
</protein>
<reference evidence="4" key="1">
    <citation type="submission" date="2014-03" db="EMBL/GenBank/DDBJ databases">
        <title>The Complete Genome Sequence of Bacillus bombyseptieus.</title>
        <authorList>
            <person name="Cheng T."/>
            <person name="Lin P."/>
            <person name="Jin S."/>
            <person name="Wu Y."/>
            <person name="Fu B."/>
            <person name="Long R."/>
            <person name="Liu D."/>
            <person name="Guo Y."/>
            <person name="Peng L."/>
            <person name="Xia Q."/>
        </authorList>
    </citation>
    <scope>NUCLEOTIDE SEQUENCE [LARGE SCALE GENOMIC DNA]</scope>
    <source>
        <strain evidence="4">wang</strain>
        <plasmid evidence="4">pBb</plasmid>
    </source>
</reference>
<keyword evidence="2" id="KW-0460">Magnesium</keyword>
<dbReference type="PRINTS" id="PR00413">
    <property type="entry name" value="HADHALOGNASE"/>
</dbReference>
<evidence type="ECO:0000256" key="1">
    <source>
        <dbReference type="ARBA" id="ARBA00022801"/>
    </source>
</evidence>
<dbReference type="InterPro" id="IPR023214">
    <property type="entry name" value="HAD_sf"/>
</dbReference>
<keyword evidence="3" id="KW-0614">Plasmid</keyword>
<dbReference type="KEGG" id="bby:CY96_27910"/>
<dbReference type="Pfam" id="PF13419">
    <property type="entry name" value="HAD_2"/>
    <property type="match status" value="1"/>
</dbReference>
<dbReference type="Proteomes" id="UP000031778">
    <property type="component" value="Plasmid pBb"/>
</dbReference>
<keyword evidence="4" id="KW-1185">Reference proteome</keyword>
<dbReference type="SFLD" id="SFLDG01129">
    <property type="entry name" value="C1.5:_HAD__Beta-PGM__Phosphata"/>
    <property type="match status" value="1"/>
</dbReference>
<dbReference type="InterPro" id="IPR041492">
    <property type="entry name" value="HAD_2"/>
</dbReference>
<dbReference type="AlphaFoldDB" id="A0A9W3PTV2"/>
<evidence type="ECO:0000313" key="3">
    <source>
        <dbReference type="EMBL" id="AHX21656.1"/>
    </source>
</evidence>
<sequence length="213" mass="24529">MKTILFDFDGTLADTLPLCYYAFQCVFKEYDNKELTSEEIKVMFGPSETEIIRQNLTNGEQEQAIELYYSKYLEKHSQLVKQNQKIYDLLRFLRDKEFKLGIVTGKAQRSLDISLERLKMKEFFDVIITGDDVHKPKPDPEGIIKALNLLDIQCEDAVVVGDSDADIAAGLQANIYTVGVQWMTSQQNLEFTVEPHRILKNISDFSDFIKQKV</sequence>
<proteinExistence type="predicted"/>
<dbReference type="InterPro" id="IPR006439">
    <property type="entry name" value="HAD-SF_hydro_IA"/>
</dbReference>
<dbReference type="InterPro" id="IPR036412">
    <property type="entry name" value="HAD-like_sf"/>
</dbReference>
<geneLocation type="plasmid" evidence="3 4">
    <name>pBb</name>
</geneLocation>
<name>A0A9W3PTV2_9BACI</name>
<organism evidence="3 4">
    <name type="scientific">Bacillus bombysepticus str. Wang</name>
    <dbReference type="NCBI Taxonomy" id="1330043"/>
    <lineage>
        <taxon>Bacteria</taxon>
        <taxon>Bacillati</taxon>
        <taxon>Bacillota</taxon>
        <taxon>Bacilli</taxon>
        <taxon>Bacillales</taxon>
        <taxon>Bacillaceae</taxon>
        <taxon>Bacillus</taxon>
        <taxon>Bacillus cereus group</taxon>
    </lineage>
</organism>
<dbReference type="Gene3D" id="1.10.150.240">
    <property type="entry name" value="Putative phosphatase, domain 2"/>
    <property type="match status" value="1"/>
</dbReference>
<dbReference type="NCBIfam" id="TIGR01509">
    <property type="entry name" value="HAD-SF-IA-v3"/>
    <property type="match status" value="1"/>
</dbReference>
<dbReference type="RefSeq" id="WP_044585159.1">
    <property type="nucleotide sequence ID" value="NZ_CP007513.1"/>
</dbReference>